<keyword evidence="11" id="KW-0282">Flagellum</keyword>
<evidence type="ECO:0000256" key="6">
    <source>
        <dbReference type="ARBA" id="ARBA00023054"/>
    </source>
</evidence>
<name>A0A2G8KM14_STIJA</name>
<dbReference type="PANTHER" id="PTHR14885:SF3">
    <property type="entry name" value="CILIA- AND FLAGELLA-ASSOCIATED PROTEIN 44"/>
    <property type="match status" value="1"/>
</dbReference>
<keyword evidence="6 9" id="KW-0175">Coiled coil</keyword>
<evidence type="ECO:0000256" key="9">
    <source>
        <dbReference type="SAM" id="Coils"/>
    </source>
</evidence>
<evidence type="ECO:0000256" key="2">
    <source>
        <dbReference type="ARBA" id="ARBA00004245"/>
    </source>
</evidence>
<accession>A0A2G8KM14</accession>
<feature type="region of interest" description="Disordered" evidence="10">
    <location>
        <begin position="1165"/>
        <end position="1204"/>
    </location>
</feature>
<dbReference type="OrthoDB" id="1935234at2759"/>
<gene>
    <name evidence="11" type="ORF">BSL78_14079</name>
</gene>
<feature type="compositionally biased region" description="Polar residues" evidence="10">
    <location>
        <begin position="1183"/>
        <end position="1195"/>
    </location>
</feature>
<evidence type="ECO:0000256" key="10">
    <source>
        <dbReference type="SAM" id="MobiDB-lite"/>
    </source>
</evidence>
<evidence type="ECO:0000256" key="8">
    <source>
        <dbReference type="ARBA" id="ARBA00023273"/>
    </source>
</evidence>
<dbReference type="GO" id="GO:0005856">
    <property type="term" value="C:cytoskeleton"/>
    <property type="evidence" value="ECO:0007669"/>
    <property type="project" value="UniProtKB-SubCell"/>
</dbReference>
<dbReference type="Proteomes" id="UP000230750">
    <property type="component" value="Unassembled WGS sequence"/>
</dbReference>
<feature type="compositionally biased region" description="Acidic residues" evidence="10">
    <location>
        <begin position="829"/>
        <end position="855"/>
    </location>
</feature>
<evidence type="ECO:0000256" key="5">
    <source>
        <dbReference type="ARBA" id="ARBA00022737"/>
    </source>
</evidence>
<keyword evidence="4" id="KW-0853">WD repeat</keyword>
<sequence length="1204" mass="138681">MLDITRPGYDRVINSLRSLHCQAVFWVRLSEVSSCCFLVLLIDEEKEEEDEEPEPLYIPDVPSPILFGVYSPHDPNTFWVSMGDFDAGYLYECKFFDDQEKAMMIKASQEEAINEPIRSVAVVDSDDVPIRTISFTWQVCHPGYGEWRIRVQTVEAKEDKVENDHQPNLNQADLSSLTNYWMLNVHDNNYGSITTLVPSFDDRHIFSSAADGNFFVFTMMTTEQIEEAQAVAKAKIPSARIDDELLRTVDIESKDHYSIELEKQQAEYDKMMRLAEEKKTDVRRTIAKLRRQFKKLLEKNQELPEKLQLERKEFEMDPGIRRELERQTKDRIELVHKELAWEAEKHRIALEKLQQRFKAELEFERVVVVSIKSSHQVATYRTTELSKEFHILREEMNRKPTMVSEKALSREATQDSFGGDPNLSQSNSDAALTTEMQGAKKPTLLTGRLGEKVNQALQKAEKAKQKRLTRQKQWEELRSSKPPEDHEDPADVQAIKEAQENMGDFKLKTAKDYVVPEHLRMNALKKRNQLLVLEELMHKYKMEFNHKVLALRDKKINIIEKIKKYLDDISELQENIAQDQRKELPACPTLQPMEVPERKFQYTKETLLKFKEEMAQKKLEAITGQGGGGFGGGFGGFGGGGGGTADKKEQANAATPASGRVRSRISLRSAQATMSPSVSRTSGNLSTLEQQLAAAEDIRLIYRQDKMLQQINDLIANFDAELRMLRHSKFNLDIDLKNSDLRKVTLFEELQLLKEFEKRENVLAEKVEAKIKEKTDMYLKVVEIQQKHDGKRKDIDRLSEKEKALYATFQASLGENNKFAEFLNKCSNDDESEESSEEESDWSSEDEESDDDALDDSVCPPGCERFRRREGLGRGLREELFDNTCALREKRLDIEELMAEEKKTADGLKKEVDALVKKQKVIETNLKTAEADLEAFQLEKQQKLNELDVVVTLRFHQIEYMVNGALPQDLSPCLVFTTQSIRNLKKRILELEEEKTAQKQHYKEHRQQHIQLIKDRRLMEQRIQDLEEQCNQAMRLKFGQIIDLDKLDTVGVNRNIEELKEKIRIGEIDNAKDLQKMDDKIDGKKGRITELIEENTHRLQLMTMKLGEKKELEKALDARQTSLGGEYQGSRKADTVERKRLIQLVQLQAQEIDALKDEIGLLSRKGGHILPPSQPPLPHSSSGNTRSTSPPSKSNNQRRDDIIK</sequence>
<protein>
    <submittedName>
        <fullName evidence="11">Putative cilia-and flagella-associated protein 44-like isoform X2</fullName>
    </submittedName>
</protein>
<proteinExistence type="predicted"/>
<feature type="region of interest" description="Disordered" evidence="10">
    <location>
        <begin position="827"/>
        <end position="860"/>
    </location>
</feature>
<dbReference type="STRING" id="307972.A0A2G8KM14"/>
<feature type="region of interest" description="Disordered" evidence="10">
    <location>
        <begin position="457"/>
        <end position="489"/>
    </location>
</feature>
<keyword evidence="5" id="KW-0677">Repeat</keyword>
<comment type="caution">
    <text evidence="11">The sequence shown here is derived from an EMBL/GenBank/DDBJ whole genome shotgun (WGS) entry which is preliminary data.</text>
</comment>
<feature type="coiled-coil region" evidence="9">
    <location>
        <begin position="891"/>
        <end position="946"/>
    </location>
</feature>
<reference evidence="11 12" key="1">
    <citation type="journal article" date="2017" name="PLoS Biol.">
        <title>The sea cucumber genome provides insights into morphological evolution and visceral regeneration.</title>
        <authorList>
            <person name="Zhang X."/>
            <person name="Sun L."/>
            <person name="Yuan J."/>
            <person name="Sun Y."/>
            <person name="Gao Y."/>
            <person name="Zhang L."/>
            <person name="Li S."/>
            <person name="Dai H."/>
            <person name="Hamel J.F."/>
            <person name="Liu C."/>
            <person name="Yu Y."/>
            <person name="Liu S."/>
            <person name="Lin W."/>
            <person name="Guo K."/>
            <person name="Jin S."/>
            <person name="Xu P."/>
            <person name="Storey K.B."/>
            <person name="Huan P."/>
            <person name="Zhang T."/>
            <person name="Zhou Y."/>
            <person name="Zhang J."/>
            <person name="Lin C."/>
            <person name="Li X."/>
            <person name="Xing L."/>
            <person name="Huo D."/>
            <person name="Sun M."/>
            <person name="Wang L."/>
            <person name="Mercier A."/>
            <person name="Li F."/>
            <person name="Yang H."/>
            <person name="Xiang J."/>
        </authorList>
    </citation>
    <scope>NUCLEOTIDE SEQUENCE [LARGE SCALE GENOMIC DNA]</scope>
    <source>
        <strain evidence="11">Shaxun</strain>
        <tissue evidence="11">Muscle</tissue>
    </source>
</reference>
<evidence type="ECO:0000313" key="12">
    <source>
        <dbReference type="Proteomes" id="UP000230750"/>
    </source>
</evidence>
<comment type="subcellular location">
    <subcellularLocation>
        <location evidence="1">Cell projection</location>
        <location evidence="1">Cilium</location>
    </subcellularLocation>
    <subcellularLocation>
        <location evidence="2">Cytoplasm</location>
        <location evidence="2">Cytoskeleton</location>
    </subcellularLocation>
</comment>
<evidence type="ECO:0000256" key="7">
    <source>
        <dbReference type="ARBA" id="ARBA00023212"/>
    </source>
</evidence>
<keyword evidence="11" id="KW-0969">Cilium</keyword>
<feature type="region of interest" description="Disordered" evidence="10">
    <location>
        <begin position="641"/>
        <end position="662"/>
    </location>
</feature>
<evidence type="ECO:0000256" key="4">
    <source>
        <dbReference type="ARBA" id="ARBA00022574"/>
    </source>
</evidence>
<feature type="region of interest" description="Disordered" evidence="10">
    <location>
        <begin position="400"/>
        <end position="427"/>
    </location>
</feature>
<feature type="compositionally biased region" description="Basic and acidic residues" evidence="10">
    <location>
        <begin position="472"/>
        <end position="484"/>
    </location>
</feature>
<evidence type="ECO:0000256" key="1">
    <source>
        <dbReference type="ARBA" id="ARBA00004138"/>
    </source>
</evidence>
<feature type="coiled-coil region" evidence="9">
    <location>
        <begin position="261"/>
        <end position="306"/>
    </location>
</feature>
<feature type="coiled-coil region" evidence="9">
    <location>
        <begin position="555"/>
        <end position="582"/>
    </location>
</feature>
<dbReference type="GO" id="GO:0005929">
    <property type="term" value="C:cilium"/>
    <property type="evidence" value="ECO:0007669"/>
    <property type="project" value="UniProtKB-SubCell"/>
</dbReference>
<feature type="coiled-coil region" evidence="9">
    <location>
        <begin position="753"/>
        <end position="801"/>
    </location>
</feature>
<dbReference type="Pfam" id="PF25828">
    <property type="entry name" value="CC_Cfap43"/>
    <property type="match status" value="1"/>
</dbReference>
<evidence type="ECO:0000256" key="3">
    <source>
        <dbReference type="ARBA" id="ARBA00022490"/>
    </source>
</evidence>
<keyword evidence="8" id="KW-0966">Cell projection</keyword>
<keyword evidence="3" id="KW-0963">Cytoplasm</keyword>
<keyword evidence="12" id="KW-1185">Reference proteome</keyword>
<organism evidence="11 12">
    <name type="scientific">Stichopus japonicus</name>
    <name type="common">Sea cucumber</name>
    <dbReference type="NCBI Taxonomy" id="307972"/>
    <lineage>
        <taxon>Eukaryota</taxon>
        <taxon>Metazoa</taxon>
        <taxon>Echinodermata</taxon>
        <taxon>Eleutherozoa</taxon>
        <taxon>Echinozoa</taxon>
        <taxon>Holothuroidea</taxon>
        <taxon>Aspidochirotacea</taxon>
        <taxon>Aspidochirotida</taxon>
        <taxon>Stichopodidae</taxon>
        <taxon>Apostichopus</taxon>
    </lineage>
</organism>
<dbReference type="AlphaFoldDB" id="A0A2G8KM14"/>
<feature type="coiled-coil region" evidence="9">
    <location>
        <begin position="974"/>
        <end position="1036"/>
    </location>
</feature>
<keyword evidence="7" id="KW-0206">Cytoskeleton</keyword>
<dbReference type="EMBL" id="MRZV01000484">
    <property type="protein sequence ID" value="PIK49064.1"/>
    <property type="molecule type" value="Genomic_DNA"/>
</dbReference>
<evidence type="ECO:0000313" key="11">
    <source>
        <dbReference type="EMBL" id="PIK49064.1"/>
    </source>
</evidence>
<dbReference type="PANTHER" id="PTHR14885">
    <property type="entry name" value="CILIA- AND FLAGELLA-ASSOCIATED PROTEIN 43-RELATED"/>
    <property type="match status" value="1"/>
</dbReference>